<dbReference type="Proteomes" id="UP000677668">
    <property type="component" value="Chromosome 2"/>
</dbReference>
<protein>
    <submittedName>
        <fullName evidence="2">Uncharacterized protein</fullName>
    </submittedName>
</protein>
<reference evidence="2 3" key="1">
    <citation type="submission" date="2021-03" db="EMBL/GenBank/DDBJ databases">
        <title>Genomic and phenotypic characterization of Chloracidobacterium isolates provides evidence for multiple species.</title>
        <authorList>
            <person name="Saini M.K."/>
            <person name="Costas A.M.G."/>
            <person name="Tank M."/>
            <person name="Bryant D.A."/>
        </authorList>
    </citation>
    <scope>NUCLEOTIDE SEQUENCE [LARGE SCALE GENOMIC DNA]</scope>
    <source>
        <strain evidence="2 3">N</strain>
    </source>
</reference>
<keyword evidence="3" id="KW-1185">Reference proteome</keyword>
<proteinExistence type="predicted"/>
<organism evidence="2 3">
    <name type="scientific">Chloracidobacterium sp. N</name>
    <dbReference type="NCBI Taxonomy" id="2821540"/>
    <lineage>
        <taxon>Bacteria</taxon>
        <taxon>Pseudomonadati</taxon>
        <taxon>Acidobacteriota</taxon>
        <taxon>Terriglobia</taxon>
        <taxon>Terriglobales</taxon>
        <taxon>Acidobacteriaceae</taxon>
        <taxon>Chloracidobacterium</taxon>
        <taxon>Chloracidobacterium aggregatum</taxon>
    </lineage>
</organism>
<feature type="region of interest" description="Disordered" evidence="1">
    <location>
        <begin position="1"/>
        <end position="45"/>
    </location>
</feature>
<sequence length="139" mass="15643">MKQHRRPRRGGSHSNNQNGNVAKSSKGKRPGQPNQNGLPQYADEVYESAVAPQSPAELEAYLATQMRRLIHARQEQERALRQIRALGEQLAQEGTPPQVQEQYAQAVALWQSSRRNGVSARQKLLFAMSEKLMIDTNQP</sequence>
<accession>A0ABX8B2F3</accession>
<evidence type="ECO:0000313" key="2">
    <source>
        <dbReference type="EMBL" id="QUV95172.1"/>
    </source>
</evidence>
<dbReference type="RefSeq" id="WP_211423408.1">
    <property type="nucleotide sequence ID" value="NZ_CP072643.1"/>
</dbReference>
<feature type="compositionally biased region" description="Basic residues" evidence="1">
    <location>
        <begin position="1"/>
        <end position="11"/>
    </location>
</feature>
<dbReference type="EMBL" id="CP072643">
    <property type="protein sequence ID" value="QUV95172.1"/>
    <property type="molecule type" value="Genomic_DNA"/>
</dbReference>
<gene>
    <name evidence="2" type="ORF">J8C05_14205</name>
</gene>
<name>A0ABX8B2F3_9BACT</name>
<evidence type="ECO:0000313" key="3">
    <source>
        <dbReference type="Proteomes" id="UP000677668"/>
    </source>
</evidence>
<evidence type="ECO:0000256" key="1">
    <source>
        <dbReference type="SAM" id="MobiDB-lite"/>
    </source>
</evidence>
<feature type="compositionally biased region" description="Polar residues" evidence="1">
    <location>
        <begin position="12"/>
        <end position="23"/>
    </location>
</feature>